<evidence type="ECO:0000259" key="1">
    <source>
        <dbReference type="SMART" id="SM00587"/>
    </source>
</evidence>
<reference evidence="2 4" key="1">
    <citation type="journal article" date="2013" name="Genome Biol.">
        <title>Draft genome of the mountain pine beetle, Dendroctonus ponderosae Hopkins, a major forest pest.</title>
        <authorList>
            <person name="Keeling C.I."/>
            <person name="Yuen M.M."/>
            <person name="Liao N.Y."/>
            <person name="Docking T.R."/>
            <person name="Chan S.K."/>
            <person name="Taylor G.A."/>
            <person name="Palmquist D.L."/>
            <person name="Jackman S.D."/>
            <person name="Nguyen A."/>
            <person name="Li M."/>
            <person name="Henderson H."/>
            <person name="Janes J.K."/>
            <person name="Zhao Y."/>
            <person name="Pandoh P."/>
            <person name="Moore R."/>
            <person name="Sperling F.A."/>
            <person name="Huber D.P."/>
            <person name="Birol I."/>
            <person name="Jones S.J."/>
            <person name="Bohlmann J."/>
        </authorList>
    </citation>
    <scope>NUCLEOTIDE SEQUENCE</scope>
</reference>
<dbReference type="PANTHER" id="PTHR11012">
    <property type="entry name" value="PROTEIN KINASE-LIKE DOMAIN-CONTAINING"/>
    <property type="match status" value="1"/>
</dbReference>
<dbReference type="InterPro" id="IPR004119">
    <property type="entry name" value="EcKL"/>
</dbReference>
<dbReference type="PANTHER" id="PTHR11012:SF48">
    <property type="entry name" value="CHK KINASE-LIKE DOMAIN-CONTAINING PROTEIN-RELATED"/>
    <property type="match status" value="1"/>
</dbReference>
<accession>N6TP38</accession>
<dbReference type="InterPro" id="IPR011009">
    <property type="entry name" value="Kinase-like_dom_sf"/>
</dbReference>
<dbReference type="AlphaFoldDB" id="N6TP38"/>
<dbReference type="SMART" id="SM00587">
    <property type="entry name" value="CHK"/>
    <property type="match status" value="1"/>
</dbReference>
<name>N6TP38_DENPD</name>
<dbReference type="EnsemblMetazoa" id="XM_019916550.1">
    <property type="protein sequence ID" value="XP_019772109.1"/>
    <property type="gene ID" value="LOC109545710"/>
</dbReference>
<dbReference type="HOGENOM" id="CLU_383232_0_0_1"/>
<feature type="non-terminal residue" evidence="2">
    <location>
        <position position="1"/>
    </location>
</feature>
<feature type="domain" description="CHK kinase-like" evidence="1">
    <location>
        <begin position="424"/>
        <end position="629"/>
    </location>
</feature>
<dbReference type="OrthoDB" id="190089at2759"/>
<organism evidence="2">
    <name type="scientific">Dendroctonus ponderosae</name>
    <name type="common">Mountain pine beetle</name>
    <dbReference type="NCBI Taxonomy" id="77166"/>
    <lineage>
        <taxon>Eukaryota</taxon>
        <taxon>Metazoa</taxon>
        <taxon>Ecdysozoa</taxon>
        <taxon>Arthropoda</taxon>
        <taxon>Hexapoda</taxon>
        <taxon>Insecta</taxon>
        <taxon>Pterygota</taxon>
        <taxon>Neoptera</taxon>
        <taxon>Endopterygota</taxon>
        <taxon>Coleoptera</taxon>
        <taxon>Polyphaga</taxon>
        <taxon>Cucujiformia</taxon>
        <taxon>Curculionidae</taxon>
        <taxon>Scolytinae</taxon>
        <taxon>Dendroctonus</taxon>
    </lineage>
</organism>
<dbReference type="Proteomes" id="UP000019118">
    <property type="component" value="Unassembled WGS sequence"/>
</dbReference>
<proteinExistence type="predicted"/>
<dbReference type="Pfam" id="PF02958">
    <property type="entry name" value="EcKL"/>
    <property type="match status" value="1"/>
</dbReference>
<dbReference type="InterPro" id="IPR015897">
    <property type="entry name" value="CHK_kinase-like"/>
</dbReference>
<gene>
    <name evidence="3" type="primary">109545710</name>
    <name evidence="2" type="ORF">YQE_01330</name>
</gene>
<dbReference type="SUPFAM" id="SSF56112">
    <property type="entry name" value="Protein kinase-like (PK-like)"/>
    <property type="match status" value="1"/>
</dbReference>
<evidence type="ECO:0000313" key="3">
    <source>
        <dbReference type="EnsemblMetazoa" id="XP_019772109.1"/>
    </source>
</evidence>
<dbReference type="EMBL" id="KB739358">
    <property type="protein sequence ID" value="ENN82294.1"/>
    <property type="molecule type" value="Genomic_DNA"/>
</dbReference>
<evidence type="ECO:0000313" key="4">
    <source>
        <dbReference type="Proteomes" id="UP000019118"/>
    </source>
</evidence>
<sequence length="725" mass="83649">MKDFQTLTFQNIDNVFRGSRSVSREEQLAFFSEGEQDLTSCSSSLEVKDDGILHQYVLVKVLDWDKAAPLSPSIIQPQFIIEAKNGEKYGAFGKLHLNKVEPADTSNLRQLKVILKNLAKTQAKYCSVNEVDNTHIEYILENVAKQVTSLSHFQDIDQTEIDTALENLQRTADKLAKTLNLIVQSQWFSNNIYISSDNSNVVVLQTSSGQLLSPAYDAVFLIFSLSNEKFRQDHFEDLMDYCFQSLTQALRCESSELADKITEEYIESQINVLLPIVKLALISNIVHDENSEPFKKLATNLKRYLKFYHLHQEDIYHAIKVKLSSTDYDLLNYSLERLGESNGHLGDYFNVKVAVRFQNKKENFQLFAKIIFAESEALSEIIDSGIAEKETFFYRTLHDLSKLHGLHEIMDFAPKCYMCGFRSLILDDLSSMGYRALAPNALINLEEFQTVLDQLAKFHATSVILEERLSEKAGHSVRFDCQYPQMFNENIVMQTGSMGEWMNNRFKSIFVLLGKMSEFKKELGLTDKEIEERLQNIRTRLFKDLQSSTSLRNFINHGDMYVGNMLFKMGGDSSILDGKLIDFQMLRYLPPALEVQFFITVASSKETRYKYEKVPQDTYYESLSKYLKKFQLDPKAIYSRKHYEEDLQNTKASALLVGYFYACFVSIDPDFKKEIMHDIEKINYYLVNHHDKYFDVVLQNETYKQQIAGILESLVDCIKGDSWSC</sequence>
<reference evidence="3" key="2">
    <citation type="submission" date="2024-08" db="UniProtKB">
        <authorList>
            <consortium name="EnsemblMetazoa"/>
        </authorList>
    </citation>
    <scope>IDENTIFICATION</scope>
</reference>
<protein>
    <recommendedName>
        <fullName evidence="1">CHK kinase-like domain-containing protein</fullName>
    </recommendedName>
</protein>
<keyword evidence="4" id="KW-1185">Reference proteome</keyword>
<evidence type="ECO:0000313" key="2">
    <source>
        <dbReference type="EMBL" id="ENN82294.1"/>
    </source>
</evidence>